<organism evidence="1 2">
    <name type="scientific">Pyricularia oryzae</name>
    <name type="common">Rice blast fungus</name>
    <name type="synonym">Magnaporthe oryzae</name>
    <dbReference type="NCBI Taxonomy" id="318829"/>
    <lineage>
        <taxon>Eukaryota</taxon>
        <taxon>Fungi</taxon>
        <taxon>Dikarya</taxon>
        <taxon>Ascomycota</taxon>
        <taxon>Pezizomycotina</taxon>
        <taxon>Sordariomycetes</taxon>
        <taxon>Sordariomycetidae</taxon>
        <taxon>Magnaporthales</taxon>
        <taxon>Pyriculariaceae</taxon>
        <taxon>Pyricularia</taxon>
    </lineage>
</organism>
<dbReference type="Proteomes" id="UP000294847">
    <property type="component" value="Chromosome 5"/>
</dbReference>
<dbReference type="PANTHER" id="PTHR31240">
    <property type="entry name" value="MATERNAL EFFECT EMBRYO ARREST 18"/>
    <property type="match status" value="1"/>
</dbReference>
<dbReference type="EMBL" id="CP034208">
    <property type="protein sequence ID" value="QBZ62202.1"/>
    <property type="molecule type" value="Genomic_DNA"/>
</dbReference>
<reference evidence="1 2" key="1">
    <citation type="journal article" date="2019" name="Mol. Biol. Evol.">
        <title>Blast fungal genomes show frequent chromosomal changes, gene gains and losses, and effector gene turnover.</title>
        <authorList>
            <person name="Gomez Luciano L.B."/>
            <person name="Jason Tsai I."/>
            <person name="Chuma I."/>
            <person name="Tosa Y."/>
            <person name="Chen Y.H."/>
            <person name="Li J.Y."/>
            <person name="Li M.Y."/>
            <person name="Jade Lu M.Y."/>
            <person name="Nakayashiki H."/>
            <person name="Li W.H."/>
        </authorList>
    </citation>
    <scope>NUCLEOTIDE SEQUENCE [LARGE SCALE GENOMIC DNA]</scope>
    <source>
        <strain evidence="1">MZ5-1-6</strain>
    </source>
</reference>
<name>A0A4P7NJL7_PYROR</name>
<dbReference type="InterPro" id="IPR038136">
    <property type="entry name" value="CofD-like_dom_sf"/>
</dbReference>
<evidence type="ECO:0000313" key="2">
    <source>
        <dbReference type="Proteomes" id="UP000294847"/>
    </source>
</evidence>
<dbReference type="GO" id="GO:0043743">
    <property type="term" value="F:LPPG:FO 2-phospho-L-lactate transferase activity"/>
    <property type="evidence" value="ECO:0007669"/>
    <property type="project" value="InterPro"/>
</dbReference>
<evidence type="ECO:0000313" key="1">
    <source>
        <dbReference type="EMBL" id="QBZ62202.1"/>
    </source>
</evidence>
<dbReference type="PANTHER" id="PTHR31240:SF0">
    <property type="entry name" value="MATERNAL EFFECT EMBRYO ARREST 18"/>
    <property type="match status" value="1"/>
</dbReference>
<dbReference type="Gene3D" id="3.40.50.10680">
    <property type="entry name" value="CofD-like domains"/>
    <property type="match status" value="1"/>
</dbReference>
<dbReference type="AlphaFoldDB" id="A0A4P7NJL7"/>
<proteinExistence type="predicted"/>
<dbReference type="Pfam" id="PF01933">
    <property type="entry name" value="CofD"/>
    <property type="match status" value="1"/>
</dbReference>
<accession>A0A4P7NJL7</accession>
<dbReference type="SUPFAM" id="SSF142338">
    <property type="entry name" value="CofD-like"/>
    <property type="match status" value="1"/>
</dbReference>
<protein>
    <submittedName>
        <fullName evidence="1">Uncharacterized protein</fullName>
    </submittedName>
</protein>
<dbReference type="InterPro" id="IPR002882">
    <property type="entry name" value="CofD"/>
</dbReference>
<gene>
    <name evidence="1" type="ORF">PoMZ_11079</name>
</gene>
<sequence>MNVPYASRSGLLDARGQPIQSGLSSPVALDFKKDGIVVFSGGTAANFLVDVFNRIVERRGCPLTYVIPISDNGGSSSELIRVLGGPSVGDIRSRLVRLIPNQENEENTALRALFEHRLSADPGTAKLEWLDIVEGNHILWTFISSPKRELIRSVLNTLNLEVVKRSRPTSLFNFSKASVGNMFLTGARLFSGSFEAAIYLLAMICSIPTTVSVLPAINSNFTHHIAASLADGTVLTGQVAISHPSAPTAVPDSMAAAAAAAAAAATNSLSPAAAARQHPQDLEPTGPAAMARLAAAAEALNTEDATLPGSLPVLRSHNISFSKDDEEDLPARIGRVWYINPYGHEIWPVANPKVLAALRGAEVIVYSIGSLYTSIIPSLILRGVGSAIAGGSGAAATKVLILNSSVDRETGPKEDPMSAVDFVVALARAASGGEGGERDARKYVTHLVYLDGDDVEDGGAHAQSGSGELAPVVDKAALGTMGIVCVKVKGRLDTSRDAGGVRRYEEGELIAALERILEIHGRGLKAVLAKTITPDKLRPANHACLFYKYETTAAWPLSFARVMWEAGKVGKNQGHWLLFFDVVRATKMGRRFFAGCT</sequence>